<gene>
    <name evidence="9" type="primary">LOC115229525</name>
</gene>
<comment type="similarity">
    <text evidence="1">Belongs to the RNA polymerase beta chain family.</text>
</comment>
<dbReference type="InterPro" id="IPR011009">
    <property type="entry name" value="Kinase-like_dom_sf"/>
</dbReference>
<dbReference type="Proteomes" id="UP000515154">
    <property type="component" value="Unplaced"/>
</dbReference>
<dbReference type="GO" id="GO:0000428">
    <property type="term" value="C:DNA-directed RNA polymerase complex"/>
    <property type="evidence" value="ECO:0007669"/>
    <property type="project" value="UniProtKB-KW"/>
</dbReference>
<dbReference type="Pfam" id="PF04563">
    <property type="entry name" value="RNA_pol_Rpb2_1"/>
    <property type="match status" value="1"/>
</dbReference>
<name>A0A6P7TTT5_9MOLL</name>
<dbReference type="KEGG" id="osn:115229525"/>
<keyword evidence="5" id="KW-0548">Nucleotidyltransferase</keyword>
<keyword evidence="3" id="KW-0240">DNA-directed RNA polymerase</keyword>
<sequence>MAIVTEWCEGSSLYKSLHVEELIFEPFTILYIARQLAEGMAYLHSKSIIHCDLKSNSFVENDYEDVFMDVGVIKIGDFGLSAVRTIVETNSSKKPRLVGYSAPIYVDMTKTCYQDDVEISTSTHTKVFIGRVPIMLRSAYCLLNNLSARDLIDLKECPLDPVYVFQQKDSKYSYKAEVRCAVENSNRPTSTLWVNMLARGGQGTKKSVIGQRIMATLPYVKQEIPIMVVFRALGFVSDRDILEHIIYDFDDPEMMEMVVFALKVQLKPSLDEAFVIQHQNVALNFIGTRGARPGVTKEKRIKYARDILQKEVLPHAGTSEFCETKKAYFLGFADRR</sequence>
<organism evidence="8 9">
    <name type="scientific">Octopus sinensis</name>
    <name type="common">East Asian common octopus</name>
    <dbReference type="NCBI Taxonomy" id="2607531"/>
    <lineage>
        <taxon>Eukaryota</taxon>
        <taxon>Metazoa</taxon>
        <taxon>Spiralia</taxon>
        <taxon>Lophotrochozoa</taxon>
        <taxon>Mollusca</taxon>
        <taxon>Cephalopoda</taxon>
        <taxon>Coleoidea</taxon>
        <taxon>Octopodiformes</taxon>
        <taxon>Octopoda</taxon>
        <taxon>Incirrata</taxon>
        <taxon>Octopodidae</taxon>
        <taxon>Octopus</taxon>
    </lineage>
</organism>
<evidence type="ECO:0000256" key="1">
    <source>
        <dbReference type="ARBA" id="ARBA00006835"/>
    </source>
</evidence>
<protein>
    <recommendedName>
        <fullName evidence="2">DNA-directed RNA polymerase</fullName>
        <ecNumber evidence="2">2.7.7.6</ecNumber>
    </recommendedName>
</protein>
<dbReference type="GO" id="GO:0006351">
    <property type="term" value="P:DNA-templated transcription"/>
    <property type="evidence" value="ECO:0007669"/>
    <property type="project" value="InterPro"/>
</dbReference>
<dbReference type="PROSITE" id="PS50011">
    <property type="entry name" value="PROTEIN_KINASE_DOM"/>
    <property type="match status" value="1"/>
</dbReference>
<evidence type="ECO:0000313" key="9">
    <source>
        <dbReference type="RefSeq" id="XP_029655719.1"/>
    </source>
</evidence>
<evidence type="ECO:0000259" key="7">
    <source>
        <dbReference type="PROSITE" id="PS50011"/>
    </source>
</evidence>
<dbReference type="SUPFAM" id="SSF64484">
    <property type="entry name" value="beta and beta-prime subunits of DNA dependent RNA-polymerase"/>
    <property type="match status" value="1"/>
</dbReference>
<evidence type="ECO:0000256" key="3">
    <source>
        <dbReference type="ARBA" id="ARBA00022478"/>
    </source>
</evidence>
<dbReference type="Gene3D" id="3.90.1110.10">
    <property type="entry name" value="RNA polymerase Rpb2, domain 2"/>
    <property type="match status" value="1"/>
</dbReference>
<dbReference type="AlphaFoldDB" id="A0A6P7TTT5"/>
<dbReference type="GO" id="GO:0004672">
    <property type="term" value="F:protein kinase activity"/>
    <property type="evidence" value="ECO:0007669"/>
    <property type="project" value="InterPro"/>
</dbReference>
<evidence type="ECO:0000256" key="5">
    <source>
        <dbReference type="ARBA" id="ARBA00022695"/>
    </source>
</evidence>
<feature type="domain" description="Protein kinase" evidence="7">
    <location>
        <begin position="1"/>
        <end position="220"/>
    </location>
</feature>
<dbReference type="GO" id="GO:0032549">
    <property type="term" value="F:ribonucleoside binding"/>
    <property type="evidence" value="ECO:0007669"/>
    <property type="project" value="InterPro"/>
</dbReference>
<dbReference type="GO" id="GO:0003677">
    <property type="term" value="F:DNA binding"/>
    <property type="evidence" value="ECO:0007669"/>
    <property type="project" value="InterPro"/>
</dbReference>
<dbReference type="SUPFAM" id="SSF56112">
    <property type="entry name" value="Protein kinase-like (PK-like)"/>
    <property type="match status" value="1"/>
</dbReference>
<dbReference type="InterPro" id="IPR000719">
    <property type="entry name" value="Prot_kinase_dom"/>
</dbReference>
<keyword evidence="8" id="KW-1185">Reference proteome</keyword>
<dbReference type="GO" id="GO:0003899">
    <property type="term" value="F:DNA-directed RNA polymerase activity"/>
    <property type="evidence" value="ECO:0007669"/>
    <property type="project" value="UniProtKB-EC"/>
</dbReference>
<evidence type="ECO:0000256" key="6">
    <source>
        <dbReference type="ARBA" id="ARBA00023163"/>
    </source>
</evidence>
<dbReference type="InterPro" id="IPR037034">
    <property type="entry name" value="RNA_pol_Rpb2_2_sf"/>
</dbReference>
<keyword evidence="6" id="KW-0804">Transcription</keyword>
<dbReference type="RefSeq" id="XP_029655719.1">
    <property type="nucleotide sequence ID" value="XM_029799859.1"/>
</dbReference>
<dbReference type="EC" id="2.7.7.6" evidence="2"/>
<proteinExistence type="inferred from homology"/>
<dbReference type="InterPro" id="IPR015712">
    <property type="entry name" value="DNA-dir_RNA_pol_su2"/>
</dbReference>
<keyword evidence="4" id="KW-0808">Transferase</keyword>
<dbReference type="FunFam" id="3.90.1110.10:FF:000002">
    <property type="entry name" value="DNA-directed RNA polymerase subunit beta"/>
    <property type="match status" value="1"/>
</dbReference>
<dbReference type="GO" id="GO:0005524">
    <property type="term" value="F:ATP binding"/>
    <property type="evidence" value="ECO:0007669"/>
    <property type="project" value="InterPro"/>
</dbReference>
<reference evidence="9" key="1">
    <citation type="submission" date="2025-08" db="UniProtKB">
        <authorList>
            <consortium name="RefSeq"/>
        </authorList>
    </citation>
    <scope>IDENTIFICATION</scope>
</reference>
<dbReference type="Pfam" id="PF04561">
    <property type="entry name" value="RNA_pol_Rpb2_2"/>
    <property type="match status" value="1"/>
</dbReference>
<evidence type="ECO:0000313" key="8">
    <source>
        <dbReference type="Proteomes" id="UP000515154"/>
    </source>
</evidence>
<evidence type="ECO:0000256" key="2">
    <source>
        <dbReference type="ARBA" id="ARBA00012418"/>
    </source>
</evidence>
<dbReference type="Gene3D" id="1.10.510.10">
    <property type="entry name" value="Transferase(Phosphotransferase) domain 1"/>
    <property type="match status" value="1"/>
</dbReference>
<dbReference type="InterPro" id="IPR007642">
    <property type="entry name" value="RNA_pol_Rpb2_2"/>
</dbReference>
<dbReference type="InterPro" id="IPR007644">
    <property type="entry name" value="RNA_pol_bsu_protrusion"/>
</dbReference>
<dbReference type="PANTHER" id="PTHR20856">
    <property type="entry name" value="DNA-DIRECTED RNA POLYMERASE I SUBUNIT 2"/>
    <property type="match status" value="1"/>
</dbReference>
<accession>A0A6P7TTT5</accession>
<evidence type="ECO:0000256" key="4">
    <source>
        <dbReference type="ARBA" id="ARBA00022679"/>
    </source>
</evidence>